<accession>A0ABX1JKT2</accession>
<dbReference type="PANTHER" id="PTHR21180">
    <property type="entry name" value="ENDONUCLEASE/EXONUCLEASE/PHOSPHATASE FAMILY DOMAIN-CONTAINING PROTEIN 1"/>
    <property type="match status" value="1"/>
</dbReference>
<dbReference type="InterPro" id="IPR003583">
    <property type="entry name" value="Hlx-hairpin-Hlx_DNA-bd_motif"/>
</dbReference>
<dbReference type="NCBIfam" id="TIGR00426">
    <property type="entry name" value="competence protein ComEA helix-hairpin-helix repeat region"/>
    <property type="match status" value="1"/>
</dbReference>
<feature type="domain" description="Helix-hairpin-helix DNA-binding motif class 1" evidence="2">
    <location>
        <begin position="84"/>
        <end position="103"/>
    </location>
</feature>
<dbReference type="SUPFAM" id="SSF47781">
    <property type="entry name" value="RuvA domain 2-like"/>
    <property type="match status" value="1"/>
</dbReference>
<gene>
    <name evidence="3" type="ORF">HER39_03810</name>
</gene>
<protein>
    <submittedName>
        <fullName evidence="3">Helix-hairpin-helix domain-containing protein</fullName>
    </submittedName>
</protein>
<evidence type="ECO:0000313" key="4">
    <source>
        <dbReference type="Proteomes" id="UP000523795"/>
    </source>
</evidence>
<dbReference type="PANTHER" id="PTHR21180:SF32">
    <property type="entry name" value="ENDONUCLEASE_EXONUCLEASE_PHOSPHATASE FAMILY DOMAIN-CONTAINING PROTEIN 1"/>
    <property type="match status" value="1"/>
</dbReference>
<dbReference type="Pfam" id="PF12836">
    <property type="entry name" value="HHH_3"/>
    <property type="match status" value="1"/>
</dbReference>
<evidence type="ECO:0000313" key="3">
    <source>
        <dbReference type="EMBL" id="NKX49713.1"/>
    </source>
</evidence>
<feature type="compositionally biased region" description="Low complexity" evidence="1">
    <location>
        <begin position="24"/>
        <end position="45"/>
    </location>
</feature>
<reference evidence="3 4" key="1">
    <citation type="submission" date="2020-04" db="EMBL/GenBank/DDBJ databases">
        <authorList>
            <person name="Liu S."/>
        </authorList>
    </citation>
    <scope>NUCLEOTIDE SEQUENCE [LARGE SCALE GENOMIC DNA]</scope>
    <source>
        <strain evidence="3 4">CGMCC 1.15091</strain>
    </source>
</reference>
<dbReference type="Proteomes" id="UP000523795">
    <property type="component" value="Unassembled WGS sequence"/>
</dbReference>
<name>A0ABX1JKT2_9MICC</name>
<evidence type="ECO:0000256" key="1">
    <source>
        <dbReference type="SAM" id="MobiDB-lite"/>
    </source>
</evidence>
<keyword evidence="4" id="KW-1185">Reference proteome</keyword>
<dbReference type="InterPro" id="IPR051675">
    <property type="entry name" value="Endo/Exo/Phosphatase_dom_1"/>
</dbReference>
<feature type="domain" description="Helix-hairpin-helix DNA-binding motif class 1" evidence="2">
    <location>
        <begin position="54"/>
        <end position="73"/>
    </location>
</feature>
<feature type="non-terminal residue" evidence="3">
    <location>
        <position position="1"/>
    </location>
</feature>
<dbReference type="InterPro" id="IPR010994">
    <property type="entry name" value="RuvA_2-like"/>
</dbReference>
<dbReference type="EMBL" id="JAAZSR010000033">
    <property type="protein sequence ID" value="NKX49713.1"/>
    <property type="molecule type" value="Genomic_DNA"/>
</dbReference>
<dbReference type="SMART" id="SM00278">
    <property type="entry name" value="HhH1"/>
    <property type="match status" value="2"/>
</dbReference>
<feature type="region of interest" description="Disordered" evidence="1">
    <location>
        <begin position="1"/>
        <end position="45"/>
    </location>
</feature>
<dbReference type="InterPro" id="IPR004509">
    <property type="entry name" value="Competence_ComEA_HhH"/>
</dbReference>
<dbReference type="Gene3D" id="1.10.150.280">
    <property type="entry name" value="AF1531-like domain"/>
    <property type="match status" value="1"/>
</dbReference>
<organism evidence="3 4">
    <name type="scientific">Arthrobacter deserti</name>
    <dbReference type="NCBI Taxonomy" id="1742687"/>
    <lineage>
        <taxon>Bacteria</taxon>
        <taxon>Bacillati</taxon>
        <taxon>Actinomycetota</taxon>
        <taxon>Actinomycetes</taxon>
        <taxon>Micrococcales</taxon>
        <taxon>Micrococcaceae</taxon>
        <taxon>Arthrobacter</taxon>
    </lineage>
</organism>
<sequence>LAAPVADGQQIFVPSPDHPPPGGRPDAAAGGAAPQEGPDAPDAGAVNINTATAEELAALPRIGPVLAQRIVDFRQQHGPFTSAQDLDAVPGIGPGLLEALLDLVAV</sequence>
<comment type="caution">
    <text evidence="3">The sequence shown here is derived from an EMBL/GenBank/DDBJ whole genome shotgun (WGS) entry which is preliminary data.</text>
</comment>
<proteinExistence type="predicted"/>
<evidence type="ECO:0000259" key="2">
    <source>
        <dbReference type="SMART" id="SM00278"/>
    </source>
</evidence>